<dbReference type="Proteomes" id="UP000178930">
    <property type="component" value="Unassembled WGS sequence"/>
</dbReference>
<evidence type="ECO:0000313" key="2">
    <source>
        <dbReference type="EMBL" id="OGY44500.1"/>
    </source>
</evidence>
<sequence>MFFIPGWLIAILTFPGVIAHEIGHRLFADWAKVPVYKVCYFRVGNPAGYVIHGPVNNLKSSFLISVGPLIVNTLLCAVITFSAVFPLYILEAEQYSWVFILLIWVGFSIGMHAFPSNEDMENLVNNVKSAKQGGALLLAAKFFAGLLRLANALRVIWFDAIYAFGVTMLLPWLFGFF</sequence>
<accession>A0A1G1XY34</accession>
<evidence type="ECO:0008006" key="4">
    <source>
        <dbReference type="Google" id="ProtNLM"/>
    </source>
</evidence>
<reference evidence="2 3" key="1">
    <citation type="journal article" date="2016" name="Nat. Commun.">
        <title>Thousands of microbial genomes shed light on interconnected biogeochemical processes in an aquifer system.</title>
        <authorList>
            <person name="Anantharaman K."/>
            <person name="Brown C.T."/>
            <person name="Hug L.A."/>
            <person name="Sharon I."/>
            <person name="Castelle C.J."/>
            <person name="Probst A.J."/>
            <person name="Thomas B.C."/>
            <person name="Singh A."/>
            <person name="Wilkins M.J."/>
            <person name="Karaoz U."/>
            <person name="Brodie E.L."/>
            <person name="Williams K.H."/>
            <person name="Hubbard S.S."/>
            <person name="Banfield J.F."/>
        </authorList>
    </citation>
    <scope>NUCLEOTIDE SEQUENCE [LARGE SCALE GENOMIC DNA]</scope>
</reference>
<name>A0A1G1XY34_9BACT</name>
<organism evidence="2 3">
    <name type="scientific">Candidatus Buchananbacteria bacterium RIFCSPHIGHO2_01_FULL_39_14</name>
    <dbReference type="NCBI Taxonomy" id="1797532"/>
    <lineage>
        <taxon>Bacteria</taxon>
        <taxon>Candidatus Buchananiibacteriota</taxon>
    </lineage>
</organism>
<feature type="transmembrane region" description="Helical" evidence="1">
    <location>
        <begin position="155"/>
        <end position="174"/>
    </location>
</feature>
<dbReference type="EMBL" id="MHIB01000015">
    <property type="protein sequence ID" value="OGY44500.1"/>
    <property type="molecule type" value="Genomic_DNA"/>
</dbReference>
<keyword evidence="1" id="KW-1133">Transmembrane helix</keyword>
<dbReference type="AlphaFoldDB" id="A0A1G1XY34"/>
<comment type="caution">
    <text evidence="2">The sequence shown here is derived from an EMBL/GenBank/DDBJ whole genome shotgun (WGS) entry which is preliminary data.</text>
</comment>
<keyword evidence="1" id="KW-0812">Transmembrane</keyword>
<proteinExistence type="predicted"/>
<protein>
    <recommendedName>
        <fullName evidence="4">Peptidase M50 domain-containing protein</fullName>
    </recommendedName>
</protein>
<gene>
    <name evidence="2" type="ORF">A2729_01560</name>
</gene>
<evidence type="ECO:0000313" key="3">
    <source>
        <dbReference type="Proteomes" id="UP000178930"/>
    </source>
</evidence>
<evidence type="ECO:0000256" key="1">
    <source>
        <dbReference type="SAM" id="Phobius"/>
    </source>
</evidence>
<feature type="transmembrane region" description="Helical" evidence="1">
    <location>
        <begin position="62"/>
        <end position="88"/>
    </location>
</feature>
<feature type="transmembrane region" description="Helical" evidence="1">
    <location>
        <begin position="95"/>
        <end position="114"/>
    </location>
</feature>
<dbReference type="STRING" id="1797532.A2729_01560"/>
<keyword evidence="1" id="KW-0472">Membrane</keyword>